<comment type="caution">
    <text evidence="2">The sequence shown here is derived from an EMBL/GenBank/DDBJ whole genome shotgun (WGS) entry which is preliminary data.</text>
</comment>
<dbReference type="OrthoDB" id="2439862at2759"/>
<evidence type="ECO:0000259" key="1">
    <source>
        <dbReference type="PROSITE" id="PS51886"/>
    </source>
</evidence>
<dbReference type="Proteomes" id="UP000265703">
    <property type="component" value="Unassembled WGS sequence"/>
</dbReference>
<organism evidence="2 3">
    <name type="scientific">Glomus cerebriforme</name>
    <dbReference type="NCBI Taxonomy" id="658196"/>
    <lineage>
        <taxon>Eukaryota</taxon>
        <taxon>Fungi</taxon>
        <taxon>Fungi incertae sedis</taxon>
        <taxon>Mucoromycota</taxon>
        <taxon>Glomeromycotina</taxon>
        <taxon>Glomeromycetes</taxon>
        <taxon>Glomerales</taxon>
        <taxon>Glomeraceae</taxon>
        <taxon>Glomus</taxon>
    </lineage>
</organism>
<reference evidence="2 3" key="1">
    <citation type="submission" date="2018-06" db="EMBL/GenBank/DDBJ databases">
        <title>Comparative genomics reveals the genomic features of Rhizophagus irregularis, R. cerebriforme, R. diaphanum and Gigaspora rosea, and their symbiotic lifestyle signature.</title>
        <authorList>
            <person name="Morin E."/>
            <person name="San Clemente H."/>
            <person name="Chen E.C.H."/>
            <person name="De La Providencia I."/>
            <person name="Hainaut M."/>
            <person name="Kuo A."/>
            <person name="Kohler A."/>
            <person name="Murat C."/>
            <person name="Tang N."/>
            <person name="Roy S."/>
            <person name="Loubradou J."/>
            <person name="Henrissat B."/>
            <person name="Grigoriev I.V."/>
            <person name="Corradi N."/>
            <person name="Roux C."/>
            <person name="Martin F.M."/>
        </authorList>
    </citation>
    <scope>NUCLEOTIDE SEQUENCE [LARGE SCALE GENOMIC DNA]</scope>
    <source>
        <strain evidence="2 3">DAOM 227022</strain>
    </source>
</reference>
<name>A0A397S7R1_9GLOM</name>
<evidence type="ECO:0000313" key="3">
    <source>
        <dbReference type="Proteomes" id="UP000265703"/>
    </source>
</evidence>
<protein>
    <recommendedName>
        <fullName evidence="1">TLDc domain-containing protein</fullName>
    </recommendedName>
</protein>
<proteinExistence type="predicted"/>
<dbReference type="Pfam" id="PF07534">
    <property type="entry name" value="TLD"/>
    <property type="match status" value="1"/>
</dbReference>
<dbReference type="InterPro" id="IPR006571">
    <property type="entry name" value="TLDc_dom"/>
</dbReference>
<dbReference type="PROSITE" id="PS51886">
    <property type="entry name" value="TLDC"/>
    <property type="match status" value="1"/>
</dbReference>
<dbReference type="STRING" id="658196.A0A397S7R1"/>
<accession>A0A397S7R1</accession>
<sequence>MIVKVKNSSKILGGYNPVEWKYVDGFGIYSSTKDSFIFSFNNERVENFILSRVKDENKAIYNSNFYGPSFGGGDIKIWTIFGDSYCKKASYEKLIREVKDYFTVEEYAEYQVGQQDLNTILEEASNISLALDGWSNEFKSIEVICPSKFAGVITDNVIKDILKLDWVDGLMIQFEFVFHPAMAIANLLDSNFHGESLEPDDFEIIIPYLEKVYTFEYAAHIYEVMQKYIAKADEFSQALLWASIKHSSPITAAECNWSNFGFIHSKLCAHLNNDRMKQLVALYQNL</sequence>
<evidence type="ECO:0000313" key="2">
    <source>
        <dbReference type="EMBL" id="RIA80047.1"/>
    </source>
</evidence>
<dbReference type="AlphaFoldDB" id="A0A397S7R1"/>
<keyword evidence="3" id="KW-1185">Reference proteome</keyword>
<gene>
    <name evidence="2" type="ORF">C1645_839397</name>
</gene>
<feature type="domain" description="TLDc" evidence="1">
    <location>
        <begin position="1"/>
        <end position="113"/>
    </location>
</feature>
<dbReference type="EMBL" id="QKYT01001061">
    <property type="protein sequence ID" value="RIA80047.1"/>
    <property type="molecule type" value="Genomic_DNA"/>
</dbReference>